<reference evidence="10" key="3">
    <citation type="submission" date="2022-12" db="EMBL/GenBank/DDBJ databases">
        <authorList>
            <person name="Sun Q."/>
            <person name="Kim S."/>
        </authorList>
    </citation>
    <scope>NUCLEOTIDE SEQUENCE</scope>
    <source>
        <strain evidence="10">KCTC 12343</strain>
    </source>
</reference>
<sequence length="215" mass="23759">MSSKFHFHTPLDRFICSADKALRVLSGVSSASRPTPAAHVDDTELSEDESRHSAGLIRVDHVGEVMAQALYNSQARFAKSDTLREHFEHASREEEDHLAWTAQRLKELNSHVSVLAPLFYAGAYALGTVAAKMGDPHSLGFVVETERQVEKHLERHLESLPENDRKSRAIVDQMRIDEIAHGKAAQDAGAAQTPLPVRVAMTAMSKLMTGTAYYV</sequence>
<evidence type="ECO:0000256" key="1">
    <source>
        <dbReference type="ARBA" id="ARBA00004749"/>
    </source>
</evidence>
<evidence type="ECO:0000256" key="7">
    <source>
        <dbReference type="ARBA" id="ARBA00023033"/>
    </source>
</evidence>
<dbReference type="CDD" id="cd01042">
    <property type="entry name" value="DMQH"/>
    <property type="match status" value="1"/>
</dbReference>
<dbReference type="SUPFAM" id="SSF47240">
    <property type="entry name" value="Ferritin-like"/>
    <property type="match status" value="1"/>
</dbReference>
<dbReference type="HAMAP" id="MF_01658">
    <property type="entry name" value="COQ7"/>
    <property type="match status" value="1"/>
</dbReference>
<evidence type="ECO:0000313" key="10">
    <source>
        <dbReference type="EMBL" id="GGY51617.1"/>
    </source>
</evidence>
<dbReference type="Proteomes" id="UP000292307">
    <property type="component" value="Chromosome"/>
</dbReference>
<keyword evidence="8 9" id="KW-0472">Membrane</keyword>
<evidence type="ECO:0000256" key="4">
    <source>
        <dbReference type="ARBA" id="ARBA00022723"/>
    </source>
</evidence>
<dbReference type="OrthoDB" id="5192789at2"/>
<comment type="pathway">
    <text evidence="1 9">Cofactor biosynthesis; ubiquinone biosynthesis.</text>
</comment>
<keyword evidence="2 9" id="KW-1003">Cell membrane</keyword>
<evidence type="ECO:0000256" key="2">
    <source>
        <dbReference type="ARBA" id="ARBA00022475"/>
    </source>
</evidence>
<proteinExistence type="inferred from homology"/>
<keyword evidence="6 9" id="KW-0408">Iron</keyword>
<keyword evidence="7 9" id="KW-0503">Monooxygenase</keyword>
<dbReference type="RefSeq" id="WP_131147737.1">
    <property type="nucleotide sequence ID" value="NZ_BMWV01000008.1"/>
</dbReference>
<comment type="similarity">
    <text evidence="9">Belongs to the COQ7 family.</text>
</comment>
<feature type="binding site" evidence="9">
    <location>
        <position position="94"/>
    </location>
    <ligand>
        <name>Fe cation</name>
        <dbReference type="ChEBI" id="CHEBI:24875"/>
        <label>2</label>
    </ligand>
</feature>
<feature type="binding site" evidence="9">
    <location>
        <position position="97"/>
    </location>
    <ligand>
        <name>Fe cation</name>
        <dbReference type="ChEBI" id="CHEBI:24875"/>
        <label>1</label>
    </ligand>
</feature>
<feature type="binding site" evidence="9">
    <location>
        <position position="181"/>
    </location>
    <ligand>
        <name>Fe cation</name>
        <dbReference type="ChEBI" id="CHEBI:24875"/>
        <label>2</label>
    </ligand>
</feature>
<dbReference type="PANTHER" id="PTHR11237:SF4">
    <property type="entry name" value="5-DEMETHOXYUBIQUINONE HYDROXYLASE, MITOCHONDRIAL"/>
    <property type="match status" value="1"/>
</dbReference>
<reference evidence="10" key="1">
    <citation type="journal article" date="2014" name="Int. J. Syst. Evol. Microbiol.">
        <title>Complete genome sequence of Corynebacterium casei LMG S-19264T (=DSM 44701T), isolated from a smear-ripened cheese.</title>
        <authorList>
            <consortium name="US DOE Joint Genome Institute (JGI-PGF)"/>
            <person name="Walter F."/>
            <person name="Albersmeier A."/>
            <person name="Kalinowski J."/>
            <person name="Ruckert C."/>
        </authorList>
    </citation>
    <scope>NUCLEOTIDE SEQUENCE</scope>
    <source>
        <strain evidence="10">KCTC 12343</strain>
    </source>
</reference>
<comment type="catalytic activity">
    <reaction evidence="9">
        <text>a 5-methoxy-2-methyl-3-(all-trans-polyprenyl)benzene-1,4-diol + AH2 + O2 = a 3-demethylubiquinol + A + H2O</text>
        <dbReference type="Rhea" id="RHEA:50908"/>
        <dbReference type="Rhea" id="RHEA-COMP:10859"/>
        <dbReference type="Rhea" id="RHEA-COMP:10914"/>
        <dbReference type="ChEBI" id="CHEBI:13193"/>
        <dbReference type="ChEBI" id="CHEBI:15377"/>
        <dbReference type="ChEBI" id="CHEBI:15379"/>
        <dbReference type="ChEBI" id="CHEBI:17499"/>
        <dbReference type="ChEBI" id="CHEBI:84167"/>
        <dbReference type="ChEBI" id="CHEBI:84422"/>
        <dbReference type="EC" id="1.14.99.60"/>
    </reaction>
</comment>
<keyword evidence="4 9" id="KW-0479">Metal-binding</keyword>
<comment type="subcellular location">
    <subcellularLocation>
        <location evidence="9">Cell membrane</location>
        <topology evidence="9">Peripheral membrane protein</topology>
    </subcellularLocation>
</comment>
<evidence type="ECO:0000256" key="8">
    <source>
        <dbReference type="ARBA" id="ARBA00023136"/>
    </source>
</evidence>
<accession>A0A411X440</accession>
<feature type="binding site" evidence="9">
    <location>
        <position position="64"/>
    </location>
    <ligand>
        <name>Fe cation</name>
        <dbReference type="ChEBI" id="CHEBI:24875"/>
        <label>1</label>
    </ligand>
</feature>
<dbReference type="Proteomes" id="UP000628442">
    <property type="component" value="Unassembled WGS sequence"/>
</dbReference>
<dbReference type="NCBIfam" id="NF033656">
    <property type="entry name" value="DMQ_monoox_COQ7"/>
    <property type="match status" value="1"/>
</dbReference>
<reference evidence="11 12" key="2">
    <citation type="submission" date="2019-02" db="EMBL/GenBank/DDBJ databases">
        <title>Draft Genome Sequences of Six Type Strains of the Genus Massilia.</title>
        <authorList>
            <person name="Miess H."/>
            <person name="Frediansyhah A."/>
            <person name="Gross H."/>
        </authorList>
    </citation>
    <scope>NUCLEOTIDE SEQUENCE [LARGE SCALE GENOMIC DNA]</scope>
    <source>
        <strain evidence="11 12">DSM 17472</strain>
    </source>
</reference>
<dbReference type="InterPro" id="IPR047809">
    <property type="entry name" value="COQ7_proteobact"/>
</dbReference>
<feature type="binding site" evidence="9">
    <location>
        <position position="146"/>
    </location>
    <ligand>
        <name>Fe cation</name>
        <dbReference type="ChEBI" id="CHEBI:24875"/>
        <label>2</label>
    </ligand>
</feature>
<gene>
    <name evidence="9 10" type="primary">coq7</name>
    <name evidence="11" type="ORF">EYF70_24520</name>
    <name evidence="10" type="ORF">GCM10007387_37580</name>
</gene>
<keyword evidence="5 9" id="KW-0560">Oxidoreductase</keyword>
<evidence type="ECO:0000256" key="9">
    <source>
        <dbReference type="HAMAP-Rule" id="MF_01658"/>
    </source>
</evidence>
<evidence type="ECO:0000313" key="12">
    <source>
        <dbReference type="Proteomes" id="UP000292307"/>
    </source>
</evidence>
<organism evidence="10 13">
    <name type="scientific">Pseudoduganella albidiflava</name>
    <dbReference type="NCBI Taxonomy" id="321983"/>
    <lineage>
        <taxon>Bacteria</taxon>
        <taxon>Pseudomonadati</taxon>
        <taxon>Pseudomonadota</taxon>
        <taxon>Betaproteobacteria</taxon>
        <taxon>Burkholderiales</taxon>
        <taxon>Oxalobacteraceae</taxon>
        <taxon>Telluria group</taxon>
        <taxon>Pseudoduganella</taxon>
    </lineage>
</organism>
<evidence type="ECO:0000256" key="6">
    <source>
        <dbReference type="ARBA" id="ARBA00023004"/>
    </source>
</evidence>
<dbReference type="GO" id="GO:0006744">
    <property type="term" value="P:ubiquinone biosynthetic process"/>
    <property type="evidence" value="ECO:0007669"/>
    <property type="project" value="UniProtKB-UniRule"/>
</dbReference>
<dbReference type="GO" id="GO:0005886">
    <property type="term" value="C:plasma membrane"/>
    <property type="evidence" value="ECO:0007669"/>
    <property type="project" value="UniProtKB-SubCell"/>
</dbReference>
<feature type="binding site" evidence="9">
    <location>
        <position position="178"/>
    </location>
    <ligand>
        <name>Fe cation</name>
        <dbReference type="ChEBI" id="CHEBI:24875"/>
        <label>1</label>
    </ligand>
</feature>
<dbReference type="InterPro" id="IPR011566">
    <property type="entry name" value="Ubq_synth_Coq7"/>
</dbReference>
<comment type="cofactor">
    <cofactor evidence="9">
        <name>Fe cation</name>
        <dbReference type="ChEBI" id="CHEBI:24875"/>
    </cofactor>
    <text evidence="9">Binds 2 iron ions per subunit.</text>
</comment>
<evidence type="ECO:0000256" key="5">
    <source>
        <dbReference type="ARBA" id="ARBA00023002"/>
    </source>
</evidence>
<dbReference type="EMBL" id="CP036401">
    <property type="protein sequence ID" value="QBI03642.1"/>
    <property type="molecule type" value="Genomic_DNA"/>
</dbReference>
<dbReference type="PANTHER" id="PTHR11237">
    <property type="entry name" value="COENZYME Q10 BIOSYNTHESIS PROTEIN 7"/>
    <property type="match status" value="1"/>
</dbReference>
<keyword evidence="3 9" id="KW-0831">Ubiquinone biosynthesis</keyword>
<dbReference type="GO" id="GO:0046872">
    <property type="term" value="F:metal ion binding"/>
    <property type="evidence" value="ECO:0007669"/>
    <property type="project" value="UniProtKB-KW"/>
</dbReference>
<dbReference type="Gene3D" id="1.20.1260.10">
    <property type="match status" value="1"/>
</dbReference>
<dbReference type="AlphaFoldDB" id="A0A411X440"/>
<feature type="binding site" evidence="9">
    <location>
        <position position="94"/>
    </location>
    <ligand>
        <name>Fe cation</name>
        <dbReference type="ChEBI" id="CHEBI:24875"/>
        <label>1</label>
    </ligand>
</feature>
<comment type="function">
    <text evidence="9">Catalyzes the hydroxylation of 2-nonaprenyl-3-methyl-6-methoxy-1,4-benzoquinol during ubiquinone biosynthesis.</text>
</comment>
<evidence type="ECO:0000313" key="13">
    <source>
        <dbReference type="Proteomes" id="UP000628442"/>
    </source>
</evidence>
<name>A0A411X440_9BURK</name>
<feature type="binding site" evidence="9">
    <location>
        <position position="178"/>
    </location>
    <ligand>
        <name>Fe cation</name>
        <dbReference type="ChEBI" id="CHEBI:24875"/>
        <label>2</label>
    </ligand>
</feature>
<dbReference type="InterPro" id="IPR012347">
    <property type="entry name" value="Ferritin-like"/>
</dbReference>
<evidence type="ECO:0000256" key="3">
    <source>
        <dbReference type="ARBA" id="ARBA00022688"/>
    </source>
</evidence>
<evidence type="ECO:0000313" key="11">
    <source>
        <dbReference type="EMBL" id="QBI03642.1"/>
    </source>
</evidence>
<dbReference type="EC" id="1.14.99.60" evidence="9"/>
<keyword evidence="12" id="KW-1185">Reference proteome</keyword>
<dbReference type="Pfam" id="PF03232">
    <property type="entry name" value="COQ7"/>
    <property type="match status" value="1"/>
</dbReference>
<dbReference type="GO" id="GO:0008682">
    <property type="term" value="F:3-demethoxyubiquinol 3-hydroxylase activity"/>
    <property type="evidence" value="ECO:0007669"/>
    <property type="project" value="UniProtKB-EC"/>
</dbReference>
<protein>
    <recommendedName>
        <fullName evidence="9">3-demethoxyubiquinol 3-hydroxylase</fullName>
        <shortName evidence="9">DMQ hydroxylase</shortName>
        <ecNumber evidence="9">1.14.99.60</ecNumber>
    </recommendedName>
    <alternativeName>
        <fullName evidence="9">2-nonaprenyl-3-methyl-6-methoxy-1,4-benzoquinol hydroxylase</fullName>
    </alternativeName>
</protein>
<dbReference type="EMBL" id="BMWV01000008">
    <property type="protein sequence ID" value="GGY51617.1"/>
    <property type="molecule type" value="Genomic_DNA"/>
</dbReference>
<dbReference type="InterPro" id="IPR009078">
    <property type="entry name" value="Ferritin-like_SF"/>
</dbReference>